<evidence type="ECO:0000256" key="4">
    <source>
        <dbReference type="ARBA" id="ARBA00022729"/>
    </source>
</evidence>
<dbReference type="OrthoDB" id="1430376at2759"/>
<evidence type="ECO:0000313" key="10">
    <source>
        <dbReference type="Proteomes" id="UP000241394"/>
    </source>
</evidence>
<dbReference type="CDD" id="cd15798">
    <property type="entry name" value="PMEI-like_3"/>
    <property type="match status" value="1"/>
</dbReference>
<dbReference type="AlphaFoldDB" id="A0A2R6QNL0"/>
<dbReference type="STRING" id="1590841.A0A2R6QNL0"/>
<organism evidence="9 10">
    <name type="scientific">Actinidia chinensis var. chinensis</name>
    <name type="common">Chinese soft-hair kiwi</name>
    <dbReference type="NCBI Taxonomy" id="1590841"/>
    <lineage>
        <taxon>Eukaryota</taxon>
        <taxon>Viridiplantae</taxon>
        <taxon>Streptophyta</taxon>
        <taxon>Embryophyta</taxon>
        <taxon>Tracheophyta</taxon>
        <taxon>Spermatophyta</taxon>
        <taxon>Magnoliopsida</taxon>
        <taxon>eudicotyledons</taxon>
        <taxon>Gunneridae</taxon>
        <taxon>Pentapetalae</taxon>
        <taxon>asterids</taxon>
        <taxon>Ericales</taxon>
        <taxon>Actinidiaceae</taxon>
        <taxon>Actinidia</taxon>
    </lineage>
</organism>
<feature type="signal peptide" evidence="7">
    <location>
        <begin position="1"/>
        <end position="23"/>
    </location>
</feature>
<evidence type="ECO:0000256" key="5">
    <source>
        <dbReference type="ARBA" id="ARBA00023157"/>
    </source>
</evidence>
<dbReference type="SMART" id="SM00856">
    <property type="entry name" value="PMEI"/>
    <property type="match status" value="1"/>
</dbReference>
<dbReference type="Proteomes" id="UP000241394">
    <property type="component" value="Chromosome LG14"/>
</dbReference>
<evidence type="ECO:0000256" key="1">
    <source>
        <dbReference type="ARBA" id="ARBA00004271"/>
    </source>
</evidence>
<evidence type="ECO:0000256" key="7">
    <source>
        <dbReference type="SAM" id="SignalP"/>
    </source>
</evidence>
<dbReference type="InterPro" id="IPR035513">
    <property type="entry name" value="Invertase/methylesterase_inhib"/>
</dbReference>
<dbReference type="NCBIfam" id="TIGR01614">
    <property type="entry name" value="PME_inhib"/>
    <property type="match status" value="1"/>
</dbReference>
<dbReference type="OMA" id="QSENTHW"/>
<dbReference type="GO" id="GO:0004857">
    <property type="term" value="F:enzyme inhibitor activity"/>
    <property type="evidence" value="ECO:0007669"/>
    <property type="project" value="InterPro"/>
</dbReference>
<keyword evidence="2" id="KW-0052">Apoplast</keyword>
<dbReference type="InParanoid" id="A0A2R6QNL0"/>
<keyword evidence="5" id="KW-1015">Disulfide bond</keyword>
<keyword evidence="4 7" id="KW-0732">Signal</keyword>
<dbReference type="Gramene" id="PSS11504">
    <property type="protein sequence ID" value="PSS11504"/>
    <property type="gene ID" value="CEY00_Acc15778"/>
</dbReference>
<comment type="subcellular location">
    <subcellularLocation>
        <location evidence="1">Secreted</location>
        <location evidence="1">Extracellular space</location>
        <location evidence="1">Apoplast</location>
    </subcellularLocation>
</comment>
<gene>
    <name evidence="9" type="ORF">CEY00_Acc15778</name>
</gene>
<dbReference type="PANTHER" id="PTHR31080">
    <property type="entry name" value="PECTINESTERASE INHIBITOR-LIKE"/>
    <property type="match status" value="1"/>
</dbReference>
<dbReference type="EMBL" id="NKQK01000014">
    <property type="protein sequence ID" value="PSS11504.1"/>
    <property type="molecule type" value="Genomic_DNA"/>
</dbReference>
<evidence type="ECO:0000259" key="8">
    <source>
        <dbReference type="SMART" id="SM00856"/>
    </source>
</evidence>
<keyword evidence="3" id="KW-0964">Secreted</keyword>
<dbReference type="InterPro" id="IPR051955">
    <property type="entry name" value="PME_Inhibitor"/>
</dbReference>
<evidence type="ECO:0000256" key="6">
    <source>
        <dbReference type="ARBA" id="ARBA00038471"/>
    </source>
</evidence>
<accession>A0A2R6QNL0</accession>
<reference evidence="9 10" key="1">
    <citation type="submission" date="2017-07" db="EMBL/GenBank/DDBJ databases">
        <title>An improved, manually edited Actinidia chinensis var. chinensis (kiwifruit) genome highlights the challenges associated with draft genomes and gene prediction in plants.</title>
        <authorList>
            <person name="Pilkington S."/>
            <person name="Crowhurst R."/>
            <person name="Hilario E."/>
            <person name="Nardozza S."/>
            <person name="Fraser L."/>
            <person name="Peng Y."/>
            <person name="Gunaseelan K."/>
            <person name="Simpson R."/>
            <person name="Tahir J."/>
            <person name="Deroles S."/>
            <person name="Templeton K."/>
            <person name="Luo Z."/>
            <person name="Davy M."/>
            <person name="Cheng C."/>
            <person name="Mcneilage M."/>
            <person name="Scaglione D."/>
            <person name="Liu Y."/>
            <person name="Zhang Q."/>
            <person name="Datson P."/>
            <person name="De Silva N."/>
            <person name="Gardiner S."/>
            <person name="Bassett H."/>
            <person name="Chagne D."/>
            <person name="Mccallum J."/>
            <person name="Dzierzon H."/>
            <person name="Deng C."/>
            <person name="Wang Y.-Y."/>
            <person name="Barron N."/>
            <person name="Manako K."/>
            <person name="Bowen J."/>
            <person name="Foster T."/>
            <person name="Erridge Z."/>
            <person name="Tiffin H."/>
            <person name="Waite C."/>
            <person name="Davies K."/>
            <person name="Grierson E."/>
            <person name="Laing W."/>
            <person name="Kirk R."/>
            <person name="Chen X."/>
            <person name="Wood M."/>
            <person name="Montefiori M."/>
            <person name="Brummell D."/>
            <person name="Schwinn K."/>
            <person name="Catanach A."/>
            <person name="Fullerton C."/>
            <person name="Li D."/>
            <person name="Meiyalaghan S."/>
            <person name="Nieuwenhuizen N."/>
            <person name="Read N."/>
            <person name="Prakash R."/>
            <person name="Hunter D."/>
            <person name="Zhang H."/>
            <person name="Mckenzie M."/>
            <person name="Knabel M."/>
            <person name="Harris A."/>
            <person name="Allan A."/>
            <person name="Chen A."/>
            <person name="Janssen B."/>
            <person name="Plunkett B."/>
            <person name="Dwamena C."/>
            <person name="Voogd C."/>
            <person name="Leif D."/>
            <person name="Lafferty D."/>
            <person name="Souleyre E."/>
            <person name="Varkonyi-Gasic E."/>
            <person name="Gambi F."/>
            <person name="Hanley J."/>
            <person name="Yao J.-L."/>
            <person name="Cheung J."/>
            <person name="David K."/>
            <person name="Warren B."/>
            <person name="Marsh K."/>
            <person name="Snowden K."/>
            <person name="Lin-Wang K."/>
            <person name="Brian L."/>
            <person name="Martinez-Sanchez M."/>
            <person name="Wang M."/>
            <person name="Ileperuma N."/>
            <person name="Macnee N."/>
            <person name="Campin R."/>
            <person name="Mcatee P."/>
            <person name="Drummond R."/>
            <person name="Espley R."/>
            <person name="Ireland H."/>
            <person name="Wu R."/>
            <person name="Atkinson R."/>
            <person name="Karunairetnam S."/>
            <person name="Bulley S."/>
            <person name="Chunkath S."/>
            <person name="Hanley Z."/>
            <person name="Storey R."/>
            <person name="Thrimawithana A."/>
            <person name="Thomson S."/>
            <person name="David C."/>
            <person name="Testolin R."/>
        </authorList>
    </citation>
    <scope>NUCLEOTIDE SEQUENCE [LARGE SCALE GENOMIC DNA]</scope>
    <source>
        <strain evidence="10">cv. Red5</strain>
        <tissue evidence="9">Young leaf</tissue>
    </source>
</reference>
<proteinExistence type="inferred from homology"/>
<dbReference type="GO" id="GO:0048046">
    <property type="term" value="C:apoplast"/>
    <property type="evidence" value="ECO:0007669"/>
    <property type="project" value="UniProtKB-SubCell"/>
</dbReference>
<evidence type="ECO:0000256" key="3">
    <source>
        <dbReference type="ARBA" id="ARBA00022525"/>
    </source>
</evidence>
<evidence type="ECO:0000313" key="9">
    <source>
        <dbReference type="EMBL" id="PSS11504.1"/>
    </source>
</evidence>
<feature type="chain" id="PRO_5015350434" evidence="7">
    <location>
        <begin position="24"/>
        <end position="194"/>
    </location>
</feature>
<protein>
    <submittedName>
        <fullName evidence="9">Pectinesterase inhibitor domain protein</fullName>
    </submittedName>
</protein>
<dbReference type="Pfam" id="PF04043">
    <property type="entry name" value="PMEI"/>
    <property type="match status" value="1"/>
</dbReference>
<dbReference type="InterPro" id="IPR006501">
    <property type="entry name" value="Pectinesterase_inhib_dom"/>
</dbReference>
<keyword evidence="10" id="KW-1185">Reference proteome</keyword>
<dbReference type="Gene3D" id="1.20.140.40">
    <property type="entry name" value="Invertase/pectin methylesterase inhibitor family protein"/>
    <property type="match status" value="1"/>
</dbReference>
<dbReference type="PANTHER" id="PTHR31080:SF96">
    <property type="entry name" value="21 KDA PROTEIN-LIKE"/>
    <property type="match status" value="1"/>
</dbReference>
<feature type="domain" description="Pectinesterase inhibitor" evidence="8">
    <location>
        <begin position="31"/>
        <end position="187"/>
    </location>
</feature>
<evidence type="ECO:0000256" key="2">
    <source>
        <dbReference type="ARBA" id="ARBA00022523"/>
    </source>
</evidence>
<dbReference type="FunFam" id="1.20.140.40:FF:000006">
    <property type="entry name" value="Pectinesterase inhibitor 3"/>
    <property type="match status" value="1"/>
</dbReference>
<comment type="similarity">
    <text evidence="6">Belongs to the PMEI family.</text>
</comment>
<comment type="caution">
    <text evidence="9">The sequence shown here is derived from an EMBL/GenBank/DDBJ whole genome shotgun (WGS) entry which is preliminary data.</text>
</comment>
<reference evidence="10" key="2">
    <citation type="journal article" date="2018" name="BMC Genomics">
        <title>A manually annotated Actinidia chinensis var. chinensis (kiwifruit) genome highlights the challenges associated with draft genomes and gene prediction in plants.</title>
        <authorList>
            <person name="Pilkington S.M."/>
            <person name="Crowhurst R."/>
            <person name="Hilario E."/>
            <person name="Nardozza S."/>
            <person name="Fraser L."/>
            <person name="Peng Y."/>
            <person name="Gunaseelan K."/>
            <person name="Simpson R."/>
            <person name="Tahir J."/>
            <person name="Deroles S.C."/>
            <person name="Templeton K."/>
            <person name="Luo Z."/>
            <person name="Davy M."/>
            <person name="Cheng C."/>
            <person name="McNeilage M."/>
            <person name="Scaglione D."/>
            <person name="Liu Y."/>
            <person name="Zhang Q."/>
            <person name="Datson P."/>
            <person name="De Silva N."/>
            <person name="Gardiner S.E."/>
            <person name="Bassett H."/>
            <person name="Chagne D."/>
            <person name="McCallum J."/>
            <person name="Dzierzon H."/>
            <person name="Deng C."/>
            <person name="Wang Y.Y."/>
            <person name="Barron L."/>
            <person name="Manako K."/>
            <person name="Bowen J."/>
            <person name="Foster T.M."/>
            <person name="Erridge Z.A."/>
            <person name="Tiffin H."/>
            <person name="Waite C.N."/>
            <person name="Davies K.M."/>
            <person name="Grierson E.P."/>
            <person name="Laing W.A."/>
            <person name="Kirk R."/>
            <person name="Chen X."/>
            <person name="Wood M."/>
            <person name="Montefiori M."/>
            <person name="Brummell D.A."/>
            <person name="Schwinn K.E."/>
            <person name="Catanach A."/>
            <person name="Fullerton C."/>
            <person name="Li D."/>
            <person name="Meiyalaghan S."/>
            <person name="Nieuwenhuizen N."/>
            <person name="Read N."/>
            <person name="Prakash R."/>
            <person name="Hunter D."/>
            <person name="Zhang H."/>
            <person name="McKenzie M."/>
            <person name="Knabel M."/>
            <person name="Harris A."/>
            <person name="Allan A.C."/>
            <person name="Gleave A."/>
            <person name="Chen A."/>
            <person name="Janssen B.J."/>
            <person name="Plunkett B."/>
            <person name="Ampomah-Dwamena C."/>
            <person name="Voogd C."/>
            <person name="Leif D."/>
            <person name="Lafferty D."/>
            <person name="Souleyre E.J.F."/>
            <person name="Varkonyi-Gasic E."/>
            <person name="Gambi F."/>
            <person name="Hanley J."/>
            <person name="Yao J.L."/>
            <person name="Cheung J."/>
            <person name="David K.M."/>
            <person name="Warren B."/>
            <person name="Marsh K."/>
            <person name="Snowden K.C."/>
            <person name="Lin-Wang K."/>
            <person name="Brian L."/>
            <person name="Martinez-Sanchez M."/>
            <person name="Wang M."/>
            <person name="Ileperuma N."/>
            <person name="Macnee N."/>
            <person name="Campin R."/>
            <person name="McAtee P."/>
            <person name="Drummond R.S.M."/>
            <person name="Espley R.V."/>
            <person name="Ireland H.S."/>
            <person name="Wu R."/>
            <person name="Atkinson R.G."/>
            <person name="Karunairetnam S."/>
            <person name="Bulley S."/>
            <person name="Chunkath S."/>
            <person name="Hanley Z."/>
            <person name="Storey R."/>
            <person name="Thrimawithana A.H."/>
            <person name="Thomson S."/>
            <person name="David C."/>
            <person name="Testolin R."/>
            <person name="Huang H."/>
            <person name="Hellens R.P."/>
            <person name="Schaffer R.J."/>
        </authorList>
    </citation>
    <scope>NUCLEOTIDE SEQUENCE [LARGE SCALE GENOMIC DNA]</scope>
    <source>
        <strain evidence="10">cv. Red5</strain>
    </source>
</reference>
<sequence length="194" mass="20904">MEGSLVPHALALLFILQLPTCLATRPLPTQTNTEFIKTSCSITTYPQLCYSSLSTSASKIQGNPKTLANTALSTTLSTIRSTKILTSKLSKSRGLNPRVASALIDCIEELGDAVDQLQKSIQEMGQSENTHWGFQMNDVQTWVSSALTDEDTCMAGFAENGMGGRVKTTLRGYVVHVAHMTSNALALVNNYAST</sequence>
<dbReference type="SUPFAM" id="SSF101148">
    <property type="entry name" value="Plant invertase/pectin methylesterase inhibitor"/>
    <property type="match status" value="1"/>
</dbReference>
<name>A0A2R6QNL0_ACTCC</name>